<protein>
    <submittedName>
        <fullName evidence="1">Uncharacterized protein</fullName>
    </submittedName>
</protein>
<name>X1C591_9ZZZZ</name>
<dbReference type="EMBL" id="BART01022933">
    <property type="protein sequence ID" value="GAH02522.1"/>
    <property type="molecule type" value="Genomic_DNA"/>
</dbReference>
<comment type="caution">
    <text evidence="1">The sequence shown here is derived from an EMBL/GenBank/DDBJ whole genome shotgun (WGS) entry which is preliminary data.</text>
</comment>
<reference evidence="1" key="1">
    <citation type="journal article" date="2014" name="Front. Microbiol.">
        <title>High frequency of phylogenetically diverse reductive dehalogenase-homologous genes in deep subseafloor sedimentary metagenomes.</title>
        <authorList>
            <person name="Kawai M."/>
            <person name="Futagami T."/>
            <person name="Toyoda A."/>
            <person name="Takaki Y."/>
            <person name="Nishi S."/>
            <person name="Hori S."/>
            <person name="Arai W."/>
            <person name="Tsubouchi T."/>
            <person name="Morono Y."/>
            <person name="Uchiyama I."/>
            <person name="Ito T."/>
            <person name="Fujiyama A."/>
            <person name="Inagaki F."/>
            <person name="Takami H."/>
        </authorList>
    </citation>
    <scope>NUCLEOTIDE SEQUENCE</scope>
    <source>
        <strain evidence="1">Expedition CK06-06</strain>
    </source>
</reference>
<sequence length="30" mass="3287">PGGVDHEVQVGGTPAKVLDIFSPVRKEYKY</sequence>
<evidence type="ECO:0000313" key="1">
    <source>
        <dbReference type="EMBL" id="GAH02522.1"/>
    </source>
</evidence>
<feature type="non-terminal residue" evidence="1">
    <location>
        <position position="1"/>
    </location>
</feature>
<gene>
    <name evidence="1" type="ORF">S01H4_41874</name>
</gene>
<proteinExistence type="predicted"/>
<dbReference type="AlphaFoldDB" id="X1C591"/>
<organism evidence="1">
    <name type="scientific">marine sediment metagenome</name>
    <dbReference type="NCBI Taxonomy" id="412755"/>
    <lineage>
        <taxon>unclassified sequences</taxon>
        <taxon>metagenomes</taxon>
        <taxon>ecological metagenomes</taxon>
    </lineage>
</organism>
<accession>X1C591</accession>